<dbReference type="AlphaFoldDB" id="S3BTF9"/>
<evidence type="ECO:0000256" key="1">
    <source>
        <dbReference type="SAM" id="SignalP"/>
    </source>
</evidence>
<reference evidence="2 3" key="1">
    <citation type="journal article" date="2013" name="BMC Genomics">
        <title>The genome and transcriptome of the pine saprophyte Ophiostoma piceae, and a comparison with the bark beetle-associated pine pathogen Grosmannia clavigera.</title>
        <authorList>
            <person name="Haridas S."/>
            <person name="Wang Y."/>
            <person name="Lim L."/>
            <person name="Massoumi Alamouti S."/>
            <person name="Jackman S."/>
            <person name="Docking R."/>
            <person name="Robertson G."/>
            <person name="Birol I."/>
            <person name="Bohlmann J."/>
            <person name="Breuil C."/>
        </authorList>
    </citation>
    <scope>NUCLEOTIDE SEQUENCE [LARGE SCALE GENOMIC DNA]</scope>
    <source>
        <strain evidence="2 3">UAMH 11346</strain>
    </source>
</reference>
<dbReference type="EMBL" id="KE148175">
    <property type="protein sequence ID" value="EPE02686.1"/>
    <property type="molecule type" value="Genomic_DNA"/>
</dbReference>
<dbReference type="Proteomes" id="UP000016923">
    <property type="component" value="Unassembled WGS sequence"/>
</dbReference>
<proteinExistence type="predicted"/>
<feature type="signal peptide" evidence="1">
    <location>
        <begin position="1"/>
        <end position="18"/>
    </location>
</feature>
<evidence type="ECO:0000313" key="3">
    <source>
        <dbReference type="Proteomes" id="UP000016923"/>
    </source>
</evidence>
<name>S3BTF9_OPHP1</name>
<keyword evidence="3" id="KW-1185">Reference proteome</keyword>
<evidence type="ECO:0000313" key="2">
    <source>
        <dbReference type="EMBL" id="EPE02686.1"/>
    </source>
</evidence>
<feature type="chain" id="PRO_5004506695" evidence="1">
    <location>
        <begin position="19"/>
        <end position="83"/>
    </location>
</feature>
<sequence>MVASKLILSSVLAAGASASISPRLAEALAARQVAPGTDLYNCHDNCGNAILAIHIVTAGASMRSVAAGMVGAAAFGAAYVLAF</sequence>
<dbReference type="OrthoDB" id="4160690at2759"/>
<dbReference type="HOGENOM" id="CLU_2543166_0_0_1"/>
<accession>S3BTF9</accession>
<dbReference type="STRING" id="1262450.S3BTF9"/>
<keyword evidence="1" id="KW-0732">Signal</keyword>
<gene>
    <name evidence="2" type="ORF">F503_04035</name>
</gene>
<dbReference type="VEuPathDB" id="FungiDB:F503_04035"/>
<protein>
    <submittedName>
        <fullName evidence="2">Uncharacterized protein</fullName>
    </submittedName>
</protein>
<organism evidence="2 3">
    <name type="scientific">Ophiostoma piceae (strain UAMH 11346)</name>
    <name type="common">Sap stain fungus</name>
    <dbReference type="NCBI Taxonomy" id="1262450"/>
    <lineage>
        <taxon>Eukaryota</taxon>
        <taxon>Fungi</taxon>
        <taxon>Dikarya</taxon>
        <taxon>Ascomycota</taxon>
        <taxon>Pezizomycotina</taxon>
        <taxon>Sordariomycetes</taxon>
        <taxon>Sordariomycetidae</taxon>
        <taxon>Ophiostomatales</taxon>
        <taxon>Ophiostomataceae</taxon>
        <taxon>Ophiostoma</taxon>
    </lineage>
</organism>
<dbReference type="eggNOG" id="ENOG502RM46">
    <property type="taxonomic scope" value="Eukaryota"/>
</dbReference>